<dbReference type="AlphaFoldDB" id="A0A2I0IU49"/>
<dbReference type="PANTHER" id="PTHR31113:SF3">
    <property type="entry name" value="UPF0496 PROTEIN 1"/>
    <property type="match status" value="1"/>
</dbReference>
<evidence type="ECO:0000313" key="9">
    <source>
        <dbReference type="Proteomes" id="UP000233551"/>
    </source>
</evidence>
<comment type="similarity">
    <text evidence="2">Belongs to the UPF0496 family.</text>
</comment>
<sequence>MDEEVARVVMDSKEDIWKSKEMSEIVNGFFENSLRTLDFCTELMSSLKHAKDRQFMSPLAPERPEEDHQGISNRGEETEKSRNMYLKTLEELKTLNGTLCTEELLQILQTVYESHIKVLERLKNGKLKLHKKLRGVQSWRKVTRVIFVTTSAAVVICSVVAAAAGAASTVVASLSAATAFPISSVGKWIDGLLKKYEDALKGQIEVLSSMQVGTCVVLKDLKTIGLSIGKLDKELKSLTETTDPIVDSEVSVKKDIGEVKEQLWDFMECVDELGVWADREWDYDDGFSNDFNSFSNFYGRFGFRGYVTY</sequence>
<comment type="caution">
    <text evidence="8">The sequence shown here is derived from an EMBL/GenBank/DDBJ whole genome shotgun (WGS) entry which is preliminary data.</text>
</comment>
<protein>
    <submittedName>
        <fullName evidence="8">Uncharacterized protein</fullName>
    </submittedName>
</protein>
<keyword evidence="9" id="KW-1185">Reference proteome</keyword>
<evidence type="ECO:0000256" key="2">
    <source>
        <dbReference type="ARBA" id="ARBA00009074"/>
    </source>
</evidence>
<keyword evidence="3 7" id="KW-0812">Transmembrane</keyword>
<dbReference type="InterPro" id="IPR007749">
    <property type="entry name" value="DUF677"/>
</dbReference>
<gene>
    <name evidence="8" type="ORF">CRG98_032125</name>
</gene>
<dbReference type="Pfam" id="PF05055">
    <property type="entry name" value="DUF677"/>
    <property type="match status" value="1"/>
</dbReference>
<keyword evidence="5 7" id="KW-0472">Membrane</keyword>
<feature type="compositionally biased region" description="Basic and acidic residues" evidence="6">
    <location>
        <begin position="62"/>
        <end position="80"/>
    </location>
</feature>
<evidence type="ECO:0000256" key="5">
    <source>
        <dbReference type="ARBA" id="ARBA00023136"/>
    </source>
</evidence>
<evidence type="ECO:0000256" key="6">
    <source>
        <dbReference type="SAM" id="MobiDB-lite"/>
    </source>
</evidence>
<evidence type="ECO:0000313" key="8">
    <source>
        <dbReference type="EMBL" id="PKI47535.1"/>
    </source>
</evidence>
<dbReference type="PANTHER" id="PTHR31113">
    <property type="entry name" value="UPF0496 PROTEIN 3-RELATED"/>
    <property type="match status" value="1"/>
</dbReference>
<evidence type="ECO:0000256" key="4">
    <source>
        <dbReference type="ARBA" id="ARBA00022989"/>
    </source>
</evidence>
<dbReference type="Proteomes" id="UP000233551">
    <property type="component" value="Unassembled WGS sequence"/>
</dbReference>
<feature type="transmembrane region" description="Helical" evidence="7">
    <location>
        <begin position="142"/>
        <end position="164"/>
    </location>
</feature>
<reference evidence="8 9" key="1">
    <citation type="submission" date="2017-11" db="EMBL/GenBank/DDBJ databases">
        <title>De-novo sequencing of pomegranate (Punica granatum L.) genome.</title>
        <authorList>
            <person name="Akparov Z."/>
            <person name="Amiraslanov A."/>
            <person name="Hajiyeva S."/>
            <person name="Abbasov M."/>
            <person name="Kaur K."/>
            <person name="Hamwieh A."/>
            <person name="Solovyev V."/>
            <person name="Salamov A."/>
            <person name="Braich B."/>
            <person name="Kosarev P."/>
            <person name="Mahmoud A."/>
            <person name="Hajiyev E."/>
            <person name="Babayeva S."/>
            <person name="Izzatullayeva V."/>
            <person name="Mammadov A."/>
            <person name="Mammadov A."/>
            <person name="Sharifova S."/>
            <person name="Ojaghi J."/>
            <person name="Eynullazada K."/>
            <person name="Bayramov B."/>
            <person name="Abdulazimova A."/>
            <person name="Shahmuradov I."/>
        </authorList>
    </citation>
    <scope>NUCLEOTIDE SEQUENCE [LARGE SCALE GENOMIC DNA]</scope>
    <source>
        <strain evidence="9">cv. AG2017</strain>
        <tissue evidence="8">Leaf</tissue>
    </source>
</reference>
<proteinExistence type="inferred from homology"/>
<keyword evidence="4 7" id="KW-1133">Transmembrane helix</keyword>
<evidence type="ECO:0000256" key="1">
    <source>
        <dbReference type="ARBA" id="ARBA00004370"/>
    </source>
</evidence>
<comment type="subcellular location">
    <subcellularLocation>
        <location evidence="1">Membrane</location>
    </subcellularLocation>
</comment>
<dbReference type="EMBL" id="PGOL01002496">
    <property type="protein sequence ID" value="PKI47535.1"/>
    <property type="molecule type" value="Genomic_DNA"/>
</dbReference>
<accession>A0A2I0IU49</accession>
<name>A0A2I0IU49_PUNGR</name>
<evidence type="ECO:0000256" key="7">
    <source>
        <dbReference type="SAM" id="Phobius"/>
    </source>
</evidence>
<dbReference type="GO" id="GO:0016020">
    <property type="term" value="C:membrane"/>
    <property type="evidence" value="ECO:0007669"/>
    <property type="project" value="UniProtKB-SubCell"/>
</dbReference>
<feature type="region of interest" description="Disordered" evidence="6">
    <location>
        <begin position="58"/>
        <end position="80"/>
    </location>
</feature>
<organism evidence="8 9">
    <name type="scientific">Punica granatum</name>
    <name type="common">Pomegranate</name>
    <dbReference type="NCBI Taxonomy" id="22663"/>
    <lineage>
        <taxon>Eukaryota</taxon>
        <taxon>Viridiplantae</taxon>
        <taxon>Streptophyta</taxon>
        <taxon>Embryophyta</taxon>
        <taxon>Tracheophyta</taxon>
        <taxon>Spermatophyta</taxon>
        <taxon>Magnoliopsida</taxon>
        <taxon>eudicotyledons</taxon>
        <taxon>Gunneridae</taxon>
        <taxon>Pentapetalae</taxon>
        <taxon>rosids</taxon>
        <taxon>malvids</taxon>
        <taxon>Myrtales</taxon>
        <taxon>Lythraceae</taxon>
        <taxon>Punica</taxon>
    </lineage>
</organism>
<dbReference type="STRING" id="22663.A0A2I0IU49"/>
<evidence type="ECO:0000256" key="3">
    <source>
        <dbReference type="ARBA" id="ARBA00022692"/>
    </source>
</evidence>